<name>A0A1F6A1A1_9BACT</name>
<sequence length="127" mass="14756">MNPPTPTFKSICKIAGYSDEKINQLWLSVWSQSLKDFLDWIVLEAGLTPEQLTLLEKKYDEILNASEQKDLSGIIEDVLNETQRNIALQRFAQTFLDNLNSFYVKFREQLSFEQKQVVDAYLTTHHA</sequence>
<gene>
    <name evidence="1" type="ORF">A2721_01445</name>
</gene>
<reference evidence="1 2" key="1">
    <citation type="journal article" date="2016" name="Nat. Commun.">
        <title>Thousands of microbial genomes shed light on interconnected biogeochemical processes in an aquifer system.</title>
        <authorList>
            <person name="Anantharaman K."/>
            <person name="Brown C.T."/>
            <person name="Hug L.A."/>
            <person name="Sharon I."/>
            <person name="Castelle C.J."/>
            <person name="Probst A.J."/>
            <person name="Thomas B.C."/>
            <person name="Singh A."/>
            <person name="Wilkins M.J."/>
            <person name="Karaoz U."/>
            <person name="Brodie E.L."/>
            <person name="Williams K.H."/>
            <person name="Hubbard S.S."/>
            <person name="Banfield J.F."/>
        </authorList>
    </citation>
    <scope>NUCLEOTIDE SEQUENCE [LARGE SCALE GENOMIC DNA]</scope>
</reference>
<dbReference type="EMBL" id="MFJK01000014">
    <property type="protein sequence ID" value="OGG18433.1"/>
    <property type="molecule type" value="Genomic_DNA"/>
</dbReference>
<organism evidence="1 2">
    <name type="scientific">Candidatus Gottesmanbacteria bacterium RIFCSPHIGHO2_01_FULL_47_48</name>
    <dbReference type="NCBI Taxonomy" id="1798381"/>
    <lineage>
        <taxon>Bacteria</taxon>
        <taxon>Candidatus Gottesmaniibacteriota</taxon>
    </lineage>
</organism>
<evidence type="ECO:0000313" key="1">
    <source>
        <dbReference type="EMBL" id="OGG18433.1"/>
    </source>
</evidence>
<dbReference type="STRING" id="1798381.A2721_01445"/>
<accession>A0A1F6A1A1</accession>
<protein>
    <submittedName>
        <fullName evidence="1">Uncharacterized protein</fullName>
    </submittedName>
</protein>
<dbReference type="Proteomes" id="UP000177871">
    <property type="component" value="Unassembled WGS sequence"/>
</dbReference>
<dbReference type="AlphaFoldDB" id="A0A1F6A1A1"/>
<proteinExistence type="predicted"/>
<comment type="caution">
    <text evidence="1">The sequence shown here is derived from an EMBL/GenBank/DDBJ whole genome shotgun (WGS) entry which is preliminary data.</text>
</comment>
<evidence type="ECO:0000313" key="2">
    <source>
        <dbReference type="Proteomes" id="UP000177871"/>
    </source>
</evidence>